<evidence type="ECO:0000256" key="7">
    <source>
        <dbReference type="ARBA" id="ARBA00023136"/>
    </source>
</evidence>
<dbReference type="InterPro" id="IPR025202">
    <property type="entry name" value="PLD-like_dom"/>
</dbReference>
<feature type="domain" description="PLD phosphodiesterase" evidence="10">
    <location>
        <begin position="218"/>
        <end position="245"/>
    </location>
</feature>
<organism evidence="11 12">
    <name type="scientific">Prosthecobacter vanneervenii</name>
    <dbReference type="NCBI Taxonomy" id="48466"/>
    <lineage>
        <taxon>Bacteria</taxon>
        <taxon>Pseudomonadati</taxon>
        <taxon>Verrucomicrobiota</taxon>
        <taxon>Verrucomicrobiia</taxon>
        <taxon>Verrucomicrobiales</taxon>
        <taxon>Verrucomicrobiaceae</taxon>
        <taxon>Prosthecobacter</taxon>
    </lineage>
</organism>
<keyword evidence="7 9" id="KW-0472">Membrane</keyword>
<dbReference type="CDD" id="cd09157">
    <property type="entry name" value="PLDc_CLS_unchar2_1"/>
    <property type="match status" value="1"/>
</dbReference>
<dbReference type="NCBIfam" id="TIGR04265">
    <property type="entry name" value="bac_cardiolipin"/>
    <property type="match status" value="1"/>
</dbReference>
<sequence length="481" mass="54104">MSWFLHTFWTDTLALVSIIGALLALGHLLLRHRDYRSAAFWTALIVVEPLFSPLLYLFLGINILRRSGRRYRSGMHEPWHDPVPEYPLPITDSGSCTMQEHQQLARTLDRISRFSLTLGNHLEILRNGDEAMPRMLEVIRSAQQSITLASYIFEATGIGAEFVEALSAAVKRGVQVRVMVDDAGTRYSWPPVIEALEKAGVTVRRFMPSRLILRLITMNLRNHRKILVVDGRTAFTGGMNIREGNMVSRQPSHPVHDLHFEVTGPCVAQIQRVFAEDWAFCTLEQLEGPLWFPELNATGNTSALGIVDGPDEDLEVMPAAFFAALNAAREEVKIITPYFLPNMVLMAALRLCAVRGVKVTILTPGANNIPFVGWASQTLYPELLAVGCRIYESPAPFDHSKIFLVDGVWSFLGSTNWDPRSLRLNFEFNLACHDAELCRRLAEEMDAKLAHSREITQDMLDATPVSQRLRNGFARLFIPLL</sequence>
<evidence type="ECO:0000256" key="8">
    <source>
        <dbReference type="NCBIfam" id="TIGR04265"/>
    </source>
</evidence>
<feature type="transmembrane region" description="Helical" evidence="9">
    <location>
        <begin position="37"/>
        <end position="59"/>
    </location>
</feature>
<dbReference type="AlphaFoldDB" id="A0A7W7Y7G5"/>
<evidence type="ECO:0000256" key="3">
    <source>
        <dbReference type="ARBA" id="ARBA00022679"/>
    </source>
</evidence>
<dbReference type="Pfam" id="PF13091">
    <property type="entry name" value="PLDc_2"/>
    <property type="match status" value="2"/>
</dbReference>
<evidence type="ECO:0000256" key="2">
    <source>
        <dbReference type="ARBA" id="ARBA00022475"/>
    </source>
</evidence>
<accession>A0A7W7Y7G5</accession>
<comment type="caution">
    <text evidence="11">The sequence shown here is derived from an EMBL/GenBank/DDBJ whole genome shotgun (WGS) entry which is preliminary data.</text>
</comment>
<dbReference type="SUPFAM" id="SSF56024">
    <property type="entry name" value="Phospholipase D/nuclease"/>
    <property type="match status" value="2"/>
</dbReference>
<keyword evidence="5" id="KW-0677">Repeat</keyword>
<dbReference type="GO" id="GO:0008808">
    <property type="term" value="F:cardiolipin synthase activity"/>
    <property type="evidence" value="ECO:0007669"/>
    <property type="project" value="UniProtKB-UniRule"/>
</dbReference>
<feature type="domain" description="PLD phosphodiesterase" evidence="10">
    <location>
        <begin position="394"/>
        <end position="421"/>
    </location>
</feature>
<evidence type="ECO:0000256" key="9">
    <source>
        <dbReference type="SAM" id="Phobius"/>
    </source>
</evidence>
<dbReference type="SMART" id="SM00155">
    <property type="entry name" value="PLDc"/>
    <property type="match status" value="2"/>
</dbReference>
<evidence type="ECO:0000256" key="4">
    <source>
        <dbReference type="ARBA" id="ARBA00022692"/>
    </source>
</evidence>
<dbReference type="EC" id="2.7.8.-" evidence="8"/>
<dbReference type="PANTHER" id="PTHR21248:SF22">
    <property type="entry name" value="PHOSPHOLIPASE D"/>
    <property type="match status" value="1"/>
</dbReference>
<proteinExistence type="predicted"/>
<comment type="subcellular location">
    <subcellularLocation>
        <location evidence="1">Cell membrane</location>
    </subcellularLocation>
</comment>
<evidence type="ECO:0000313" key="11">
    <source>
        <dbReference type="EMBL" id="MBB5031004.1"/>
    </source>
</evidence>
<keyword evidence="2" id="KW-1003">Cell membrane</keyword>
<dbReference type="RefSeq" id="WP_184337951.1">
    <property type="nucleotide sequence ID" value="NZ_JACHIG010000001.1"/>
</dbReference>
<dbReference type="GO" id="GO:0005886">
    <property type="term" value="C:plasma membrane"/>
    <property type="evidence" value="ECO:0007669"/>
    <property type="project" value="UniProtKB-SubCell"/>
</dbReference>
<keyword evidence="4 9" id="KW-0812">Transmembrane</keyword>
<dbReference type="GO" id="GO:0032049">
    <property type="term" value="P:cardiolipin biosynthetic process"/>
    <property type="evidence" value="ECO:0007669"/>
    <property type="project" value="UniProtKB-UniRule"/>
</dbReference>
<evidence type="ECO:0000313" key="12">
    <source>
        <dbReference type="Proteomes" id="UP000590740"/>
    </source>
</evidence>
<dbReference type="InterPro" id="IPR001736">
    <property type="entry name" value="PLipase_D/transphosphatidylase"/>
</dbReference>
<evidence type="ECO:0000259" key="10">
    <source>
        <dbReference type="PROSITE" id="PS50035"/>
    </source>
</evidence>
<keyword evidence="12" id="KW-1185">Reference proteome</keyword>
<keyword evidence="6 9" id="KW-1133">Transmembrane helix</keyword>
<keyword evidence="3 11" id="KW-0808">Transferase</keyword>
<name>A0A7W7Y7G5_9BACT</name>
<dbReference type="Proteomes" id="UP000590740">
    <property type="component" value="Unassembled WGS sequence"/>
</dbReference>
<gene>
    <name evidence="11" type="ORF">HNQ65_000558</name>
</gene>
<protein>
    <recommendedName>
        <fullName evidence="8">Cardiolipin synthase</fullName>
        <ecNumber evidence="8">2.7.8.-</ecNumber>
    </recommendedName>
</protein>
<evidence type="ECO:0000256" key="5">
    <source>
        <dbReference type="ARBA" id="ARBA00022737"/>
    </source>
</evidence>
<evidence type="ECO:0000256" key="6">
    <source>
        <dbReference type="ARBA" id="ARBA00022989"/>
    </source>
</evidence>
<dbReference type="PANTHER" id="PTHR21248">
    <property type="entry name" value="CARDIOLIPIN SYNTHASE"/>
    <property type="match status" value="1"/>
</dbReference>
<dbReference type="EMBL" id="JACHIG010000001">
    <property type="protein sequence ID" value="MBB5031004.1"/>
    <property type="molecule type" value="Genomic_DNA"/>
</dbReference>
<reference evidence="11 12" key="1">
    <citation type="submission" date="2020-08" db="EMBL/GenBank/DDBJ databases">
        <title>Genomic Encyclopedia of Type Strains, Phase IV (KMG-IV): sequencing the most valuable type-strain genomes for metagenomic binning, comparative biology and taxonomic classification.</title>
        <authorList>
            <person name="Goeker M."/>
        </authorList>
    </citation>
    <scope>NUCLEOTIDE SEQUENCE [LARGE SCALE GENOMIC DNA]</scope>
    <source>
        <strain evidence="11 12">DSM 12252</strain>
    </source>
</reference>
<feature type="transmembrane region" description="Helical" evidence="9">
    <location>
        <begin position="12"/>
        <end position="30"/>
    </location>
</feature>
<evidence type="ECO:0000256" key="1">
    <source>
        <dbReference type="ARBA" id="ARBA00004236"/>
    </source>
</evidence>
<dbReference type="Gene3D" id="3.30.870.10">
    <property type="entry name" value="Endonuclease Chain A"/>
    <property type="match status" value="2"/>
</dbReference>
<dbReference type="InterPro" id="IPR022924">
    <property type="entry name" value="Cardiolipin_synthase"/>
</dbReference>
<dbReference type="PROSITE" id="PS50035">
    <property type="entry name" value="PLD"/>
    <property type="match status" value="2"/>
</dbReference>